<gene>
    <name evidence="1" type="ORF">P3X46_019386</name>
</gene>
<comment type="caution">
    <text evidence="1">The sequence shown here is derived from an EMBL/GenBank/DDBJ whole genome shotgun (WGS) entry which is preliminary data.</text>
</comment>
<keyword evidence="2" id="KW-1185">Reference proteome</keyword>
<accession>A0ABQ9LIJ4</accession>
<evidence type="ECO:0000313" key="2">
    <source>
        <dbReference type="Proteomes" id="UP001174677"/>
    </source>
</evidence>
<reference evidence="1" key="1">
    <citation type="journal article" date="2023" name="Plant Biotechnol. J.">
        <title>Chromosome-level wild Hevea brasiliensis genome provides new tools for genomic-assisted breeding and valuable loci to elevate rubber yield.</title>
        <authorList>
            <person name="Cheng H."/>
            <person name="Song X."/>
            <person name="Hu Y."/>
            <person name="Wu T."/>
            <person name="Yang Q."/>
            <person name="An Z."/>
            <person name="Feng S."/>
            <person name="Deng Z."/>
            <person name="Wu W."/>
            <person name="Zeng X."/>
            <person name="Tu M."/>
            <person name="Wang X."/>
            <person name="Huang H."/>
        </authorList>
    </citation>
    <scope>NUCLEOTIDE SEQUENCE</scope>
    <source>
        <strain evidence="1">MT/VB/25A 57/8</strain>
    </source>
</reference>
<dbReference type="EMBL" id="JARPOI010000011">
    <property type="protein sequence ID" value="KAJ9167792.1"/>
    <property type="molecule type" value="Genomic_DNA"/>
</dbReference>
<proteinExistence type="predicted"/>
<evidence type="ECO:0000313" key="1">
    <source>
        <dbReference type="EMBL" id="KAJ9167792.1"/>
    </source>
</evidence>
<sequence>MLTDTPPEKVARQILPWSFNFKPNEGSSGSLLFSGIMDKFAKVDDKEKPPERFIDSKGLAKQGAAAQHPEKDNAFYSNGVVEHAYLLKATIIW</sequence>
<protein>
    <submittedName>
        <fullName evidence="1">Uncharacterized protein</fullName>
    </submittedName>
</protein>
<dbReference type="Proteomes" id="UP001174677">
    <property type="component" value="Chromosome 11"/>
</dbReference>
<name>A0ABQ9LIJ4_HEVBR</name>
<organism evidence="1 2">
    <name type="scientific">Hevea brasiliensis</name>
    <name type="common">Para rubber tree</name>
    <name type="synonym">Siphonia brasiliensis</name>
    <dbReference type="NCBI Taxonomy" id="3981"/>
    <lineage>
        <taxon>Eukaryota</taxon>
        <taxon>Viridiplantae</taxon>
        <taxon>Streptophyta</taxon>
        <taxon>Embryophyta</taxon>
        <taxon>Tracheophyta</taxon>
        <taxon>Spermatophyta</taxon>
        <taxon>Magnoliopsida</taxon>
        <taxon>eudicotyledons</taxon>
        <taxon>Gunneridae</taxon>
        <taxon>Pentapetalae</taxon>
        <taxon>rosids</taxon>
        <taxon>fabids</taxon>
        <taxon>Malpighiales</taxon>
        <taxon>Euphorbiaceae</taxon>
        <taxon>Crotonoideae</taxon>
        <taxon>Micrandreae</taxon>
        <taxon>Hevea</taxon>
    </lineage>
</organism>